<proteinExistence type="inferred from homology"/>
<dbReference type="GO" id="GO:0043590">
    <property type="term" value="C:bacterial nucleoid"/>
    <property type="evidence" value="ECO:0007669"/>
    <property type="project" value="TreeGrafter"/>
</dbReference>
<feature type="domain" description="RecF/RecN/SMC N-terminal" evidence="11">
    <location>
        <begin position="2"/>
        <end position="510"/>
    </location>
</feature>
<dbReference type="NCBIfam" id="TIGR00634">
    <property type="entry name" value="recN"/>
    <property type="match status" value="1"/>
</dbReference>
<evidence type="ECO:0000256" key="6">
    <source>
        <dbReference type="ARBA" id="ARBA00022840"/>
    </source>
</evidence>
<dbReference type="PIRSF" id="PIRSF003128">
    <property type="entry name" value="RecN"/>
    <property type="match status" value="1"/>
</dbReference>
<dbReference type="GO" id="GO:0006310">
    <property type="term" value="P:DNA recombination"/>
    <property type="evidence" value="ECO:0007669"/>
    <property type="project" value="InterPro"/>
</dbReference>
<dbReference type="InterPro" id="IPR004604">
    <property type="entry name" value="DNA_recomb/repair_RecN"/>
</dbReference>
<evidence type="ECO:0000313" key="13">
    <source>
        <dbReference type="Proteomes" id="UP001139409"/>
    </source>
</evidence>
<evidence type="ECO:0000259" key="11">
    <source>
        <dbReference type="Pfam" id="PF02463"/>
    </source>
</evidence>
<dbReference type="SUPFAM" id="SSF52540">
    <property type="entry name" value="P-loop containing nucleoside triphosphate hydrolases"/>
    <property type="match status" value="2"/>
</dbReference>
<evidence type="ECO:0000256" key="2">
    <source>
        <dbReference type="ARBA" id="ARBA00009441"/>
    </source>
</evidence>
<keyword evidence="6" id="KW-0067">ATP-binding</keyword>
<evidence type="ECO:0000256" key="7">
    <source>
        <dbReference type="ARBA" id="ARBA00023204"/>
    </source>
</evidence>
<comment type="function">
    <text evidence="1 9">May be involved in recombinational repair of damaged DNA.</text>
</comment>
<evidence type="ECO:0000313" key="12">
    <source>
        <dbReference type="EMBL" id="MCA6073918.1"/>
    </source>
</evidence>
<comment type="similarity">
    <text evidence="2 9">Belongs to the RecN family.</text>
</comment>
<dbReference type="InterPro" id="IPR027417">
    <property type="entry name" value="P-loop_NTPase"/>
</dbReference>
<keyword evidence="5 9" id="KW-0227">DNA damage</keyword>
<sequence length="553" mass="63046">MLTNLIIKNYALIQHLEMRPVDGLNIITGETGAGKSIMLGAVGLLLGNRADTRVLFNEEAKCIIEGSFSIEDYNLQGFFKVQELDYEPETIIRREISPSGKSRAFINDTPVTLDVLRTLGDQLMDVHSQHETLLLAKSGFQMDLVDAFAGILDERADFRKIYREYKKHQEELKRLLEIRTKKEQEADYRHFILQELIDANLQSGEQEELEQQLTVLENAEEIKSNLTAANNILQEDEYSALQAIRQAQQFLNSLRKFSSDYESIYERIRSAFIEIDDLASELVRLNDLVEFDPEKTEIIQQRLGSIYQLQQKHHVNSIDELIRIREELDAEAFESGTMEERIVSLERLLEEQKIALSARAESLSKKRADVLEPLSHEMQELLKKVGIPDARIRIDLKTAAEEFTEFGNDEINLLFSANLGVAPQQLSKVASGGEFSRLMFCIKHILADKVALPTIIFDEIDTGISGEIALRMGEMMKFMSKNHQVIAISHLPQIAARAERHYFVYKDRGENSTISKIRMLSEEERTIEIAKMIGGDSPSDTALQNARELMTHN</sequence>
<dbReference type="Proteomes" id="UP001139409">
    <property type="component" value="Unassembled WGS sequence"/>
</dbReference>
<keyword evidence="13" id="KW-1185">Reference proteome</keyword>
<dbReference type="AlphaFoldDB" id="A0A9X1HKL4"/>
<dbReference type="RefSeq" id="WP_225697028.1">
    <property type="nucleotide sequence ID" value="NZ_JAIXNE010000001.1"/>
</dbReference>
<evidence type="ECO:0000256" key="5">
    <source>
        <dbReference type="ARBA" id="ARBA00022763"/>
    </source>
</evidence>
<evidence type="ECO:0000256" key="4">
    <source>
        <dbReference type="ARBA" id="ARBA00022741"/>
    </source>
</evidence>
<dbReference type="GO" id="GO:0009432">
    <property type="term" value="P:SOS response"/>
    <property type="evidence" value="ECO:0007669"/>
    <property type="project" value="TreeGrafter"/>
</dbReference>
<keyword evidence="10" id="KW-0175">Coiled coil</keyword>
<dbReference type="EMBL" id="JAIXNE010000001">
    <property type="protein sequence ID" value="MCA6073918.1"/>
    <property type="molecule type" value="Genomic_DNA"/>
</dbReference>
<dbReference type="Gene3D" id="3.40.50.300">
    <property type="entry name" value="P-loop containing nucleotide triphosphate hydrolases"/>
    <property type="match status" value="2"/>
</dbReference>
<evidence type="ECO:0000256" key="3">
    <source>
        <dbReference type="ARBA" id="ARBA00021315"/>
    </source>
</evidence>
<dbReference type="Pfam" id="PF02463">
    <property type="entry name" value="SMC_N"/>
    <property type="match status" value="1"/>
</dbReference>
<comment type="caution">
    <text evidence="12">The sequence shown here is derived from an EMBL/GenBank/DDBJ whole genome shotgun (WGS) entry which is preliminary data.</text>
</comment>
<feature type="coiled-coil region" evidence="10">
    <location>
        <begin position="158"/>
        <end position="236"/>
    </location>
</feature>
<name>A0A9X1HKL4_9BACT</name>
<gene>
    <name evidence="12" type="primary">recN</name>
    <name evidence="12" type="ORF">LDX50_03510</name>
</gene>
<keyword evidence="4" id="KW-0547">Nucleotide-binding</keyword>
<reference evidence="12" key="1">
    <citation type="submission" date="2021-09" db="EMBL/GenBank/DDBJ databases">
        <title>Fulvivirga sp. isolated from coastal sediment.</title>
        <authorList>
            <person name="Yu H."/>
        </authorList>
    </citation>
    <scope>NUCLEOTIDE SEQUENCE</scope>
    <source>
        <strain evidence="12">1062</strain>
    </source>
</reference>
<evidence type="ECO:0000256" key="9">
    <source>
        <dbReference type="PIRNR" id="PIRNR003128"/>
    </source>
</evidence>
<dbReference type="CDD" id="cd03241">
    <property type="entry name" value="ABC_RecN"/>
    <property type="match status" value="2"/>
</dbReference>
<dbReference type="GO" id="GO:0005524">
    <property type="term" value="F:ATP binding"/>
    <property type="evidence" value="ECO:0007669"/>
    <property type="project" value="UniProtKB-KW"/>
</dbReference>
<protein>
    <recommendedName>
        <fullName evidence="3 9">DNA repair protein RecN</fullName>
    </recommendedName>
    <alternativeName>
        <fullName evidence="8 9">Recombination protein N</fullName>
    </alternativeName>
</protein>
<evidence type="ECO:0000256" key="1">
    <source>
        <dbReference type="ARBA" id="ARBA00003618"/>
    </source>
</evidence>
<organism evidence="12 13">
    <name type="scientific">Fulvivirga sedimenti</name>
    <dbReference type="NCBI Taxonomy" id="2879465"/>
    <lineage>
        <taxon>Bacteria</taxon>
        <taxon>Pseudomonadati</taxon>
        <taxon>Bacteroidota</taxon>
        <taxon>Cytophagia</taxon>
        <taxon>Cytophagales</taxon>
        <taxon>Fulvivirgaceae</taxon>
        <taxon>Fulvivirga</taxon>
    </lineage>
</organism>
<dbReference type="InterPro" id="IPR003395">
    <property type="entry name" value="RecF/RecN/SMC_N"/>
</dbReference>
<dbReference type="PANTHER" id="PTHR11059">
    <property type="entry name" value="DNA REPAIR PROTEIN RECN"/>
    <property type="match status" value="1"/>
</dbReference>
<accession>A0A9X1HKL4</accession>
<evidence type="ECO:0000256" key="10">
    <source>
        <dbReference type="SAM" id="Coils"/>
    </source>
</evidence>
<dbReference type="GO" id="GO:0006281">
    <property type="term" value="P:DNA repair"/>
    <property type="evidence" value="ECO:0007669"/>
    <property type="project" value="UniProtKB-KW"/>
</dbReference>
<keyword evidence="7 9" id="KW-0234">DNA repair</keyword>
<dbReference type="PANTHER" id="PTHR11059:SF0">
    <property type="entry name" value="DNA REPAIR PROTEIN RECN"/>
    <property type="match status" value="1"/>
</dbReference>
<evidence type="ECO:0000256" key="8">
    <source>
        <dbReference type="ARBA" id="ARBA00033408"/>
    </source>
</evidence>